<keyword evidence="2" id="KW-0645">Protease</keyword>
<dbReference type="SUPFAM" id="SSF63411">
    <property type="entry name" value="LuxS/MPP-like metallohydrolase"/>
    <property type="match status" value="2"/>
</dbReference>
<evidence type="ECO:0000313" key="10">
    <source>
        <dbReference type="Proteomes" id="UP000216035"/>
    </source>
</evidence>
<evidence type="ECO:0000256" key="6">
    <source>
        <dbReference type="SAM" id="SignalP"/>
    </source>
</evidence>
<feature type="domain" description="Peptidase M16 N-terminal" evidence="7">
    <location>
        <begin position="36"/>
        <end position="178"/>
    </location>
</feature>
<evidence type="ECO:0000259" key="8">
    <source>
        <dbReference type="Pfam" id="PF05193"/>
    </source>
</evidence>
<dbReference type="PANTHER" id="PTHR43690:SF35">
    <property type="entry name" value="NON-CATALYTIC MEMBER OF PEPTIDASE SUBFAMILY M16B-RELATED"/>
    <property type="match status" value="1"/>
</dbReference>
<feature type="signal peptide" evidence="6">
    <location>
        <begin position="1"/>
        <end position="20"/>
    </location>
</feature>
<feature type="chain" id="PRO_5012965507" evidence="6">
    <location>
        <begin position="21"/>
        <end position="441"/>
    </location>
</feature>
<dbReference type="Pfam" id="PF05193">
    <property type="entry name" value="Peptidase_M16_C"/>
    <property type="match status" value="1"/>
</dbReference>
<keyword evidence="4" id="KW-0862">Zinc</keyword>
<evidence type="ECO:0000313" key="9">
    <source>
        <dbReference type="EMBL" id="OYQ48504.1"/>
    </source>
</evidence>
<keyword evidence="10" id="KW-1185">Reference proteome</keyword>
<evidence type="ECO:0000256" key="5">
    <source>
        <dbReference type="ARBA" id="ARBA00023049"/>
    </source>
</evidence>
<sequence>MKNSLMALGAALMLGGVASAQKVAFEEYDLDNGMHVILHKDTSAPTVITSVMYHVGAKDEQPDRTGFAHFFEHLLFEGTQNIKRGEWFKIVTSNGGVNNANTTEDRTYYYEVFPSNSLELGLWMESERLRHPVINQIGVDTQNEVVKEEKRLRYDNSPYGQLLPEVKKHMFKNHPYRWTTIGSMEHLDAAKLEEFQAFNKKFYVPNNAVLVVAGDIDIPQAKKWIQQYFGSIPKGAPVTRQTYTEEPITQTINASFEDPNIQIPMVVAAYRTPSMKTRDARVLDLISTILSDGKSSRLYKKIVDDQKKALQVGAFNYSQEDYGTYILYGLPQAPATSEDLLAEVDAEIVKLQTELISEKEYQKLMNKYENDYVNKNSSVEGIADNLATYYMLYKDVNLINTEIEMYRSITREEIRDIAKKYLNPNQRLVLNYVPAKDKAQN</sequence>
<evidence type="ECO:0000256" key="3">
    <source>
        <dbReference type="ARBA" id="ARBA00022801"/>
    </source>
</evidence>
<evidence type="ECO:0000256" key="2">
    <source>
        <dbReference type="ARBA" id="ARBA00022670"/>
    </source>
</evidence>
<evidence type="ECO:0000259" key="7">
    <source>
        <dbReference type="Pfam" id="PF00675"/>
    </source>
</evidence>
<keyword evidence="5" id="KW-0482">Metalloprotease</keyword>
<reference evidence="9 10" key="1">
    <citation type="submission" date="2017-07" db="EMBL/GenBank/DDBJ databases">
        <title>Flavobacterium cyanobacteriorum sp. nov., isolated from cyanobacterial aggregates in a eutrophic lake.</title>
        <authorList>
            <person name="Cai H."/>
        </authorList>
    </citation>
    <scope>NUCLEOTIDE SEQUENCE [LARGE SCALE GENOMIC DNA]</scope>
    <source>
        <strain evidence="9 10">TH167</strain>
    </source>
</reference>
<comment type="caution">
    <text evidence="9">The sequence shown here is derived from an EMBL/GenBank/DDBJ whole genome shotgun (WGS) entry which is preliminary data.</text>
</comment>
<protein>
    <submittedName>
        <fullName evidence="9">Peptidase M16</fullName>
    </submittedName>
</protein>
<dbReference type="InterPro" id="IPR011249">
    <property type="entry name" value="Metalloenz_LuxS/M16"/>
</dbReference>
<dbReference type="PANTHER" id="PTHR43690">
    <property type="entry name" value="NARDILYSIN"/>
    <property type="match status" value="1"/>
</dbReference>
<name>A0A256A5S6_9FLAO</name>
<dbReference type="GO" id="GO:0046872">
    <property type="term" value="F:metal ion binding"/>
    <property type="evidence" value="ECO:0007669"/>
    <property type="project" value="InterPro"/>
</dbReference>
<accession>A0A256A5S6</accession>
<gene>
    <name evidence="9" type="ORF">CHX27_02170</name>
</gene>
<dbReference type="Proteomes" id="UP000216035">
    <property type="component" value="Unassembled WGS sequence"/>
</dbReference>
<dbReference type="Pfam" id="PF00675">
    <property type="entry name" value="Peptidase_M16"/>
    <property type="match status" value="1"/>
</dbReference>
<evidence type="ECO:0000256" key="4">
    <source>
        <dbReference type="ARBA" id="ARBA00022833"/>
    </source>
</evidence>
<keyword evidence="3" id="KW-0378">Hydrolase</keyword>
<dbReference type="Gene3D" id="3.30.830.10">
    <property type="entry name" value="Metalloenzyme, LuxS/M16 peptidase-like"/>
    <property type="match status" value="2"/>
</dbReference>
<feature type="domain" description="Peptidase M16 C-terminal" evidence="8">
    <location>
        <begin position="192"/>
        <end position="367"/>
    </location>
</feature>
<organism evidence="9 10">
    <name type="scientific">Flavobacterium aurantiibacter</name>
    <dbReference type="NCBI Taxonomy" id="2023067"/>
    <lineage>
        <taxon>Bacteria</taxon>
        <taxon>Pseudomonadati</taxon>
        <taxon>Bacteroidota</taxon>
        <taxon>Flavobacteriia</taxon>
        <taxon>Flavobacteriales</taxon>
        <taxon>Flavobacteriaceae</taxon>
        <taxon>Flavobacterium</taxon>
    </lineage>
</organism>
<dbReference type="InterPro" id="IPR007863">
    <property type="entry name" value="Peptidase_M16_C"/>
</dbReference>
<dbReference type="InterPro" id="IPR050626">
    <property type="entry name" value="Peptidase_M16"/>
</dbReference>
<evidence type="ECO:0000256" key="1">
    <source>
        <dbReference type="ARBA" id="ARBA00007261"/>
    </source>
</evidence>
<dbReference type="GO" id="GO:0008237">
    <property type="term" value="F:metallopeptidase activity"/>
    <property type="evidence" value="ECO:0007669"/>
    <property type="project" value="UniProtKB-KW"/>
</dbReference>
<proteinExistence type="inferred from homology"/>
<dbReference type="AlphaFoldDB" id="A0A256A5S6"/>
<comment type="similarity">
    <text evidence="1">Belongs to the peptidase M16 family.</text>
</comment>
<dbReference type="InterPro" id="IPR011765">
    <property type="entry name" value="Pept_M16_N"/>
</dbReference>
<dbReference type="OrthoDB" id="9811314at2"/>
<keyword evidence="6" id="KW-0732">Signal</keyword>
<dbReference type="GO" id="GO:0006508">
    <property type="term" value="P:proteolysis"/>
    <property type="evidence" value="ECO:0007669"/>
    <property type="project" value="UniProtKB-KW"/>
</dbReference>
<dbReference type="RefSeq" id="WP_094485129.1">
    <property type="nucleotide sequence ID" value="NZ_NOXX01000123.1"/>
</dbReference>
<dbReference type="EMBL" id="NOXX01000123">
    <property type="protein sequence ID" value="OYQ48504.1"/>
    <property type="molecule type" value="Genomic_DNA"/>
</dbReference>